<keyword evidence="2" id="KW-1185">Reference proteome</keyword>
<sequence length="153" mass="17450">MLNDVIQLATDIYLDQMIGITDVEGFSPNALILFKRFKKAYENKSLSELADTISEKFSGSFYGATTKEHFLRAMKGLFNSMPLGINPHLVINIYNITSNTDEVFSGVFDFKAMIKVVFVPLPWKYDSGKVFFEAKPEGNLKYWRITSLNNQSR</sequence>
<dbReference type="Proteomes" id="UP000030700">
    <property type="component" value="Unassembled WGS sequence"/>
</dbReference>
<dbReference type="AlphaFoldDB" id="A0A0S6VWU0"/>
<protein>
    <submittedName>
        <fullName evidence="1">Uncharacterized protein</fullName>
    </submittedName>
</protein>
<evidence type="ECO:0000313" key="1">
    <source>
        <dbReference type="EMBL" id="GAK50300.1"/>
    </source>
</evidence>
<gene>
    <name evidence="1" type="ORF">U14_01528</name>
</gene>
<accession>A0A0S6VWU0</accession>
<name>A0A0S6VWU0_9BACT</name>
<evidence type="ECO:0000313" key="2">
    <source>
        <dbReference type="Proteomes" id="UP000030700"/>
    </source>
</evidence>
<dbReference type="STRING" id="1499966.U14_01528"/>
<reference evidence="1" key="1">
    <citation type="journal article" date="2015" name="PeerJ">
        <title>First genomic representation of candidate bacterial phylum KSB3 points to enhanced environmental sensing as a trigger of wastewater bulking.</title>
        <authorList>
            <person name="Sekiguchi Y."/>
            <person name="Ohashi A."/>
            <person name="Parks D.H."/>
            <person name="Yamauchi T."/>
            <person name="Tyson G.W."/>
            <person name="Hugenholtz P."/>
        </authorList>
    </citation>
    <scope>NUCLEOTIDE SEQUENCE [LARGE SCALE GENOMIC DNA]</scope>
</reference>
<dbReference type="EMBL" id="DF820456">
    <property type="protein sequence ID" value="GAK50300.1"/>
    <property type="molecule type" value="Genomic_DNA"/>
</dbReference>
<dbReference type="HOGENOM" id="CLU_1709641_0_0_0"/>
<proteinExistence type="predicted"/>
<organism evidence="1">
    <name type="scientific">Candidatus Moduliflexus flocculans</name>
    <dbReference type="NCBI Taxonomy" id="1499966"/>
    <lineage>
        <taxon>Bacteria</taxon>
        <taxon>Candidatus Moduliflexota</taxon>
        <taxon>Candidatus Moduliflexia</taxon>
        <taxon>Candidatus Moduliflexales</taxon>
        <taxon>Candidatus Moduliflexaceae</taxon>
    </lineage>
</organism>